<dbReference type="EMBL" id="GL377579">
    <property type="protein sequence ID" value="EFJ28389.1"/>
    <property type="molecule type" value="Genomic_DNA"/>
</dbReference>
<feature type="chain" id="PRO_5003121800" description="Leucine-rich repeat-containing N-terminal plant-type domain-containing protein" evidence="10">
    <location>
        <begin position="22"/>
        <end position="396"/>
    </location>
</feature>
<dbReference type="InParanoid" id="D8RGN3"/>
<dbReference type="Pfam" id="PF00560">
    <property type="entry name" value="LRR_1"/>
    <property type="match status" value="2"/>
</dbReference>
<keyword evidence="6" id="KW-1133">Transmembrane helix</keyword>
<reference evidence="12 13" key="1">
    <citation type="journal article" date="2011" name="Science">
        <title>The Selaginella genome identifies genetic changes associated with the evolution of vascular plants.</title>
        <authorList>
            <person name="Banks J.A."/>
            <person name="Nishiyama T."/>
            <person name="Hasebe M."/>
            <person name="Bowman J.L."/>
            <person name="Gribskov M."/>
            <person name="dePamphilis C."/>
            <person name="Albert V.A."/>
            <person name="Aono N."/>
            <person name="Aoyama T."/>
            <person name="Ambrose B.A."/>
            <person name="Ashton N.W."/>
            <person name="Axtell M.J."/>
            <person name="Barker E."/>
            <person name="Barker M.S."/>
            <person name="Bennetzen J.L."/>
            <person name="Bonawitz N.D."/>
            <person name="Chapple C."/>
            <person name="Cheng C."/>
            <person name="Correa L.G."/>
            <person name="Dacre M."/>
            <person name="DeBarry J."/>
            <person name="Dreyer I."/>
            <person name="Elias M."/>
            <person name="Engstrom E.M."/>
            <person name="Estelle M."/>
            <person name="Feng L."/>
            <person name="Finet C."/>
            <person name="Floyd S.K."/>
            <person name="Frommer W.B."/>
            <person name="Fujita T."/>
            <person name="Gramzow L."/>
            <person name="Gutensohn M."/>
            <person name="Harholt J."/>
            <person name="Hattori M."/>
            <person name="Heyl A."/>
            <person name="Hirai T."/>
            <person name="Hiwatashi Y."/>
            <person name="Ishikawa M."/>
            <person name="Iwata M."/>
            <person name="Karol K.G."/>
            <person name="Koehler B."/>
            <person name="Kolukisaoglu U."/>
            <person name="Kubo M."/>
            <person name="Kurata T."/>
            <person name="Lalonde S."/>
            <person name="Li K."/>
            <person name="Li Y."/>
            <person name="Litt A."/>
            <person name="Lyons E."/>
            <person name="Manning G."/>
            <person name="Maruyama T."/>
            <person name="Michael T.P."/>
            <person name="Mikami K."/>
            <person name="Miyazaki S."/>
            <person name="Morinaga S."/>
            <person name="Murata T."/>
            <person name="Mueller-Roeber B."/>
            <person name="Nelson D.R."/>
            <person name="Obara M."/>
            <person name="Oguri Y."/>
            <person name="Olmstead R.G."/>
            <person name="Onodera N."/>
            <person name="Petersen B.L."/>
            <person name="Pils B."/>
            <person name="Prigge M."/>
            <person name="Rensing S.A."/>
            <person name="Riano-Pachon D.M."/>
            <person name="Roberts A.W."/>
            <person name="Sato Y."/>
            <person name="Scheller H.V."/>
            <person name="Schulz B."/>
            <person name="Schulz C."/>
            <person name="Shakirov E.V."/>
            <person name="Shibagaki N."/>
            <person name="Shinohara N."/>
            <person name="Shippen D.E."/>
            <person name="Soerensen I."/>
            <person name="Sotooka R."/>
            <person name="Sugimoto N."/>
            <person name="Sugita M."/>
            <person name="Sumikawa N."/>
            <person name="Tanurdzic M."/>
            <person name="Theissen G."/>
            <person name="Ulvskov P."/>
            <person name="Wakazuki S."/>
            <person name="Weng J.K."/>
            <person name="Willats W.W."/>
            <person name="Wipf D."/>
            <person name="Wolf P.G."/>
            <person name="Yang L."/>
            <person name="Zimmer A.D."/>
            <person name="Zhu Q."/>
            <person name="Mitros T."/>
            <person name="Hellsten U."/>
            <person name="Loque D."/>
            <person name="Otillar R."/>
            <person name="Salamov A."/>
            <person name="Schmutz J."/>
            <person name="Shapiro H."/>
            <person name="Lindquist E."/>
            <person name="Lucas S."/>
            <person name="Rokhsar D."/>
            <person name="Grigoriev I.V."/>
        </authorList>
    </citation>
    <scope>NUCLEOTIDE SEQUENCE [LARGE SCALE GENOMIC DNA]</scope>
</reference>
<evidence type="ECO:0000256" key="2">
    <source>
        <dbReference type="ARBA" id="ARBA00022614"/>
    </source>
</evidence>
<keyword evidence="7" id="KW-0472">Membrane</keyword>
<dbReference type="SMART" id="SM00369">
    <property type="entry name" value="LRR_TYP"/>
    <property type="match status" value="5"/>
</dbReference>
<accession>D8RGN3</accession>
<keyword evidence="9" id="KW-0325">Glycoprotein</keyword>
<dbReference type="OMA" id="LNFRGEM"/>
<dbReference type="InterPro" id="IPR003591">
    <property type="entry name" value="Leu-rich_rpt_typical-subtyp"/>
</dbReference>
<dbReference type="SUPFAM" id="SSF52058">
    <property type="entry name" value="L domain-like"/>
    <property type="match status" value="1"/>
</dbReference>
<dbReference type="InterPro" id="IPR013210">
    <property type="entry name" value="LRR_N_plant-typ"/>
</dbReference>
<dbReference type="FunFam" id="3.80.10.10:FF:000221">
    <property type="entry name" value="Leucine-rich repeat receptor-like protein kinase PXL1"/>
    <property type="match status" value="1"/>
</dbReference>
<evidence type="ECO:0000256" key="9">
    <source>
        <dbReference type="ARBA" id="ARBA00023180"/>
    </source>
</evidence>
<evidence type="ECO:0000256" key="5">
    <source>
        <dbReference type="ARBA" id="ARBA00022737"/>
    </source>
</evidence>
<keyword evidence="4 10" id="KW-0732">Signal</keyword>
<evidence type="ECO:0000313" key="12">
    <source>
        <dbReference type="EMBL" id="EFJ28389.1"/>
    </source>
</evidence>
<evidence type="ECO:0000256" key="1">
    <source>
        <dbReference type="ARBA" id="ARBA00004162"/>
    </source>
</evidence>
<dbReference type="InterPro" id="IPR001611">
    <property type="entry name" value="Leu-rich_rpt"/>
</dbReference>
<dbReference type="Gene3D" id="3.80.10.10">
    <property type="entry name" value="Ribonuclease Inhibitor"/>
    <property type="match status" value="3"/>
</dbReference>
<dbReference type="HOGENOM" id="CLU_000288_18_22_1"/>
<evidence type="ECO:0000256" key="8">
    <source>
        <dbReference type="ARBA" id="ARBA00023170"/>
    </source>
</evidence>
<dbReference type="Gramene" id="EFJ28389">
    <property type="protein sequence ID" value="EFJ28389"/>
    <property type="gene ID" value="SELMODRAFT_93535"/>
</dbReference>
<dbReference type="KEGG" id="smo:SELMODRAFT_93535"/>
<keyword evidence="2" id="KW-0433">Leucine-rich repeat</keyword>
<dbReference type="PRINTS" id="PR00019">
    <property type="entry name" value="LEURICHRPT"/>
</dbReference>
<proteinExistence type="predicted"/>
<evidence type="ECO:0000256" key="7">
    <source>
        <dbReference type="ARBA" id="ARBA00023136"/>
    </source>
</evidence>
<evidence type="ECO:0000256" key="4">
    <source>
        <dbReference type="ARBA" id="ARBA00022729"/>
    </source>
</evidence>
<feature type="signal peptide" evidence="10">
    <location>
        <begin position="1"/>
        <end position="21"/>
    </location>
</feature>
<evidence type="ECO:0000313" key="13">
    <source>
        <dbReference type="Proteomes" id="UP000001514"/>
    </source>
</evidence>
<evidence type="ECO:0000256" key="6">
    <source>
        <dbReference type="ARBA" id="ARBA00022989"/>
    </source>
</evidence>
<keyword evidence="5" id="KW-0677">Repeat</keyword>
<dbReference type="Proteomes" id="UP000001514">
    <property type="component" value="Unassembled WGS sequence"/>
</dbReference>
<evidence type="ECO:0000256" key="3">
    <source>
        <dbReference type="ARBA" id="ARBA00022692"/>
    </source>
</evidence>
<comment type="subcellular location">
    <subcellularLocation>
        <location evidence="1">Cell membrane</location>
        <topology evidence="1">Single-pass membrane protein</topology>
    </subcellularLocation>
</comment>
<gene>
    <name evidence="12" type="ORF">SELMODRAFT_93535</name>
</gene>
<dbReference type="Pfam" id="PF08263">
    <property type="entry name" value="LRRNT_2"/>
    <property type="match status" value="1"/>
</dbReference>
<keyword evidence="13" id="KW-1185">Reference proteome</keyword>
<dbReference type="Pfam" id="PF13855">
    <property type="entry name" value="LRR_8"/>
    <property type="match status" value="1"/>
</dbReference>
<dbReference type="PANTHER" id="PTHR27000:SF642">
    <property type="entry name" value="INACTIVE LEUCINE-RICH REPEAT RECEPTOR KINASE XIAO-RELATED"/>
    <property type="match status" value="1"/>
</dbReference>
<dbReference type="eggNOG" id="KOG0619">
    <property type="taxonomic scope" value="Eukaryota"/>
</dbReference>
<name>D8RGN3_SELML</name>
<keyword evidence="3" id="KW-0812">Transmembrane</keyword>
<protein>
    <recommendedName>
        <fullName evidence="11">Leucine-rich repeat-containing N-terminal plant-type domain-containing protein</fullName>
    </recommendedName>
</protein>
<dbReference type="PANTHER" id="PTHR27000">
    <property type="entry name" value="LEUCINE-RICH REPEAT RECEPTOR-LIKE PROTEIN KINASE FAMILY PROTEIN-RELATED"/>
    <property type="match status" value="1"/>
</dbReference>
<dbReference type="GO" id="GO:0005886">
    <property type="term" value="C:plasma membrane"/>
    <property type="evidence" value="ECO:0007669"/>
    <property type="project" value="UniProtKB-SubCell"/>
</dbReference>
<feature type="domain" description="Leucine-rich repeat-containing N-terminal plant-type" evidence="11">
    <location>
        <begin position="27"/>
        <end position="61"/>
    </location>
</feature>
<sequence>MKQACFCFFFLAVILLESVYAATPKCHPEDLKALLAFKAGMSHLEHWHGTDCCNWDAIRCNNQTGGIVSVAFEGIGGPDSRFNYDRMKGTISENSLGKLAFLEQLYMNTVPLVTGGIPTSVGNIPTLKELVLDKTGLSGPIPASLGKLSKLVLLSFTGNKLSGSIPHELSSLQRLQSLTFRESSLTGSISSLDFGKLRSLTDLDLSYNAFTGSFPASLFGSVKLKTLSVSQNQLTGHIPASIGKLTRLEVLDLSSNKLSGGLPSDISKLTRLEVLHLSSNKLSGGLPSELFQLRSLTSNLSGAVPSELSRLKKLTGLDLSSNMLPGAARKFLTSSFANNPGLCGSPWLSKELKSRTRRSRTSSDGMALVKLPPCKFLQQPLNSSWTFTMYAAAASC</sequence>
<dbReference type="FunFam" id="3.80.10.10:FF:000400">
    <property type="entry name" value="Nuclear pore complex protein NUP107"/>
    <property type="match status" value="1"/>
</dbReference>
<keyword evidence="8" id="KW-0675">Receptor</keyword>
<organism evidence="13">
    <name type="scientific">Selaginella moellendorffii</name>
    <name type="common">Spikemoss</name>
    <dbReference type="NCBI Taxonomy" id="88036"/>
    <lineage>
        <taxon>Eukaryota</taxon>
        <taxon>Viridiplantae</taxon>
        <taxon>Streptophyta</taxon>
        <taxon>Embryophyta</taxon>
        <taxon>Tracheophyta</taxon>
        <taxon>Lycopodiopsida</taxon>
        <taxon>Selaginellales</taxon>
        <taxon>Selaginellaceae</taxon>
        <taxon>Selaginella</taxon>
    </lineage>
</organism>
<dbReference type="InterPro" id="IPR032675">
    <property type="entry name" value="LRR_dom_sf"/>
</dbReference>
<dbReference type="AlphaFoldDB" id="D8RGN3"/>
<evidence type="ECO:0000259" key="11">
    <source>
        <dbReference type="Pfam" id="PF08263"/>
    </source>
</evidence>
<dbReference type="STRING" id="88036.D8RGN3"/>
<evidence type="ECO:0000256" key="10">
    <source>
        <dbReference type="SAM" id="SignalP"/>
    </source>
</evidence>